<dbReference type="NCBIfam" id="TIGR00277">
    <property type="entry name" value="HDIG"/>
    <property type="match status" value="1"/>
</dbReference>
<reference evidence="3" key="1">
    <citation type="submission" date="2016-10" db="EMBL/GenBank/DDBJ databases">
        <authorList>
            <person name="See-Too W.S."/>
        </authorList>
    </citation>
    <scope>NUCLEOTIDE SEQUENCE</scope>
    <source>
        <strain evidence="3">DSM 22276</strain>
    </source>
</reference>
<dbReference type="EMBL" id="CP016543">
    <property type="protein sequence ID" value="ANU23306.1"/>
    <property type="molecule type" value="Genomic_DNA"/>
</dbReference>
<dbReference type="SUPFAM" id="SSF109604">
    <property type="entry name" value="HD-domain/PDEase-like"/>
    <property type="match status" value="1"/>
</dbReference>
<evidence type="ECO:0000313" key="4">
    <source>
        <dbReference type="Proteomes" id="UP000092495"/>
    </source>
</evidence>
<name>A0A1C7EI25_9BACL</name>
<feature type="domain" description="HD" evidence="1">
    <location>
        <begin position="136"/>
        <end position="257"/>
    </location>
</feature>
<dbReference type="InterPro" id="IPR006675">
    <property type="entry name" value="HDIG_dom"/>
</dbReference>
<dbReference type="RefSeq" id="WP_065526343.1">
    <property type="nucleotide sequence ID" value="NZ_CP016543.2"/>
</dbReference>
<dbReference type="Gene3D" id="1.10.3210.10">
    <property type="entry name" value="Hypothetical protein af1432"/>
    <property type="match status" value="1"/>
</dbReference>
<dbReference type="GO" id="GO:0016787">
    <property type="term" value="F:hydrolase activity"/>
    <property type="evidence" value="ECO:0007669"/>
    <property type="project" value="UniProtKB-KW"/>
</dbReference>
<evidence type="ECO:0000313" key="3">
    <source>
        <dbReference type="EMBL" id="ANU23306.1"/>
    </source>
</evidence>
<dbReference type="OrthoDB" id="9759601at2"/>
<feature type="domain" description="HD-GYP" evidence="2">
    <location>
        <begin position="114"/>
        <end position="307"/>
    </location>
</feature>
<dbReference type="AlphaFoldDB" id="A0A1C7EI25"/>
<keyword evidence="4" id="KW-1185">Reference proteome</keyword>
<proteinExistence type="predicted"/>
<evidence type="ECO:0000259" key="1">
    <source>
        <dbReference type="PROSITE" id="PS51831"/>
    </source>
</evidence>
<dbReference type="Pfam" id="PF13487">
    <property type="entry name" value="HD_5"/>
    <property type="match status" value="1"/>
</dbReference>
<dbReference type="KEGG" id="pdg:BCM40_07935"/>
<accession>A0A1C7EI25</accession>
<organism evidence="3 4">
    <name type="scientific">Planococcus donghaensis</name>
    <dbReference type="NCBI Taxonomy" id="414778"/>
    <lineage>
        <taxon>Bacteria</taxon>
        <taxon>Bacillati</taxon>
        <taxon>Bacillota</taxon>
        <taxon>Bacilli</taxon>
        <taxon>Bacillales</taxon>
        <taxon>Caryophanaceae</taxon>
        <taxon>Planococcus</taxon>
    </lineage>
</organism>
<dbReference type="InterPro" id="IPR003607">
    <property type="entry name" value="HD/PDEase_dom"/>
</dbReference>
<dbReference type="InterPro" id="IPR011051">
    <property type="entry name" value="RmlC_Cupin_sf"/>
</dbReference>
<dbReference type="STRING" id="414778.BCM40_07935"/>
<dbReference type="PANTHER" id="PTHR43155">
    <property type="entry name" value="CYCLIC DI-GMP PHOSPHODIESTERASE PA4108-RELATED"/>
    <property type="match status" value="1"/>
</dbReference>
<dbReference type="Proteomes" id="UP000092495">
    <property type="component" value="Chromosome"/>
</dbReference>
<protein>
    <submittedName>
        <fullName evidence="3">Phosphohydrolase</fullName>
    </submittedName>
</protein>
<dbReference type="InterPro" id="IPR037522">
    <property type="entry name" value="HD_GYP_dom"/>
</dbReference>
<sequence length="307" mass="35274">MDGFKVGKKGEFLETVDFEDNTSLSLITKGDGVEILHQSIEEGMLFYVYPSENPNAVEFYFVLSGEIFYDLGNQRERLGPEDYFTTRGLKEPIYFTALSKVTLLCVFTEQTFFHISKEISKLMDIMKQVEDKDRYTHKHSHRVATYSVRIAQKLELNKEQLENLTVAAFLHDIGKIHVPSEVLNKPGRLTTEEFDLIKKHPFDGAEMVRNSYYYELAPIIEQHHERLDGSGYPNGLSGDEILLESRIIAVSDTFDAMTEDRVYRKALEDHVAIAELKKFAGKHFDEDVVAAFEQILIEEGKIIHTHE</sequence>
<dbReference type="PROSITE" id="PS51832">
    <property type="entry name" value="HD_GYP"/>
    <property type="match status" value="1"/>
</dbReference>
<dbReference type="SUPFAM" id="SSF51182">
    <property type="entry name" value="RmlC-like cupins"/>
    <property type="match status" value="1"/>
</dbReference>
<gene>
    <name evidence="3" type="ORF">BCM40_07935</name>
</gene>
<dbReference type="CDD" id="cd00077">
    <property type="entry name" value="HDc"/>
    <property type="match status" value="1"/>
</dbReference>
<dbReference type="PROSITE" id="PS51831">
    <property type="entry name" value="HD"/>
    <property type="match status" value="1"/>
</dbReference>
<dbReference type="SMART" id="SM00471">
    <property type="entry name" value="HDc"/>
    <property type="match status" value="1"/>
</dbReference>
<evidence type="ECO:0000259" key="2">
    <source>
        <dbReference type="PROSITE" id="PS51832"/>
    </source>
</evidence>
<dbReference type="InterPro" id="IPR006674">
    <property type="entry name" value="HD_domain"/>
</dbReference>